<dbReference type="RefSeq" id="WP_157419949.1">
    <property type="nucleotide sequence ID" value="NZ_BAAALP010000003.1"/>
</dbReference>
<proteinExistence type="predicted"/>
<dbReference type="EMBL" id="JACJIA010000001">
    <property type="protein sequence ID" value="MBA8949265.1"/>
    <property type="molecule type" value="Genomic_DNA"/>
</dbReference>
<keyword evidence="2" id="KW-1185">Reference proteome</keyword>
<reference evidence="1 2" key="1">
    <citation type="submission" date="2020-08" db="EMBL/GenBank/DDBJ databases">
        <title>Genomic Encyclopedia of Type Strains, Phase IV (KMG-IV): sequencing the most valuable type-strain genomes for metagenomic binning, comparative biology and taxonomic classification.</title>
        <authorList>
            <person name="Goeker M."/>
        </authorList>
    </citation>
    <scope>NUCLEOTIDE SEQUENCE [LARGE SCALE GENOMIC DNA]</scope>
    <source>
        <strain evidence="1 2">DSM 44197</strain>
    </source>
</reference>
<accession>A0A7W3LJJ3</accession>
<dbReference type="AlphaFoldDB" id="A0A7W3LJJ3"/>
<protein>
    <submittedName>
        <fullName evidence="1">Uncharacterized protein</fullName>
    </submittedName>
</protein>
<comment type="caution">
    <text evidence="1">The sequence shown here is derived from an EMBL/GenBank/DDBJ whole genome shotgun (WGS) entry which is preliminary data.</text>
</comment>
<organism evidence="1 2">
    <name type="scientific">Actinomadura namibiensis</name>
    <dbReference type="NCBI Taxonomy" id="182080"/>
    <lineage>
        <taxon>Bacteria</taxon>
        <taxon>Bacillati</taxon>
        <taxon>Actinomycetota</taxon>
        <taxon>Actinomycetes</taxon>
        <taxon>Streptosporangiales</taxon>
        <taxon>Thermomonosporaceae</taxon>
        <taxon>Actinomadura</taxon>
    </lineage>
</organism>
<gene>
    <name evidence="1" type="ORF">HNR61_000863</name>
</gene>
<name>A0A7W3LJJ3_ACTNM</name>
<sequence length="45" mass="4832">MHNGIHIDRATGRLCAAAFLPGLTVSAFDGLRLAQRLLTLVQSLL</sequence>
<evidence type="ECO:0000313" key="1">
    <source>
        <dbReference type="EMBL" id="MBA8949265.1"/>
    </source>
</evidence>
<evidence type="ECO:0000313" key="2">
    <source>
        <dbReference type="Proteomes" id="UP000572680"/>
    </source>
</evidence>
<dbReference type="Proteomes" id="UP000572680">
    <property type="component" value="Unassembled WGS sequence"/>
</dbReference>